<dbReference type="PANTHER" id="PTHR31683">
    <property type="entry name" value="PECTATE LYASE 18-RELATED"/>
    <property type="match status" value="1"/>
</dbReference>
<accession>A0ABQ5XP93</accession>
<comment type="catalytic activity">
    <reaction evidence="4">
        <text>Eliminative cleavage of (1-&gt;4)-alpha-D-galacturonan methyl ester to give oligosaccharides with 4-deoxy-6-O-methyl-alpha-D-galact-4-enuronosyl groups at their non-reducing ends.</text>
        <dbReference type="EC" id="4.2.2.10"/>
    </reaction>
</comment>
<dbReference type="InterPro" id="IPR012334">
    <property type="entry name" value="Pectin_lyas_fold"/>
</dbReference>
<evidence type="ECO:0000256" key="3">
    <source>
        <dbReference type="ARBA" id="ARBA00023239"/>
    </source>
</evidence>
<evidence type="ECO:0000256" key="2">
    <source>
        <dbReference type="ARBA" id="ARBA00023180"/>
    </source>
</evidence>
<dbReference type="Pfam" id="PF00544">
    <property type="entry name" value="Pectate_lyase_4"/>
    <property type="match status" value="1"/>
</dbReference>
<dbReference type="InterPro" id="IPR045032">
    <property type="entry name" value="PEL"/>
</dbReference>
<comment type="function">
    <text evidence="5">Pectinolytic enzymes consist of four classes of enzymes: pectin lyase, polygalacturonase, pectin methylesterase and rhamnogalacturonase. Among pectinolytic enzymes, pectin lyase is the most important in depolymerization of pectin, since it cleaves internal glycosidic bonds of highly methylated pectins.</text>
</comment>
<name>A0ABQ5XP93_9GAMM</name>
<dbReference type="PROSITE" id="PS51257">
    <property type="entry name" value="PROKAR_LIPOPROTEIN"/>
    <property type="match status" value="1"/>
</dbReference>
<reference evidence="11" key="1">
    <citation type="journal article" date="2019" name="Int. J. Syst. Evol. Microbiol.">
        <title>The Global Catalogue of Microorganisms (GCM) 10K type strain sequencing project: providing services to taxonomists for standard genome sequencing and annotation.</title>
        <authorList>
            <consortium name="The Broad Institute Genomics Platform"/>
            <consortium name="The Broad Institute Genome Sequencing Center for Infectious Disease"/>
            <person name="Wu L."/>
            <person name="Ma J."/>
        </authorList>
    </citation>
    <scope>NUCLEOTIDE SEQUENCE [LARGE SCALE GENOMIC DNA]</scope>
    <source>
        <strain evidence="11">NBRC 111980</strain>
    </source>
</reference>
<keyword evidence="1" id="KW-1015">Disulfide bond</keyword>
<evidence type="ECO:0000256" key="7">
    <source>
        <dbReference type="RuleBase" id="RU361173"/>
    </source>
</evidence>
<keyword evidence="8" id="KW-0732">Signal</keyword>
<protein>
    <recommendedName>
        <fullName evidence="6">pectin lyase</fullName>
        <ecNumber evidence="6">4.2.2.10</ecNumber>
    </recommendedName>
</protein>
<sequence>MLSRNRTLVKTIAAMGLIASGCATQTVFATDVPEGFGHDTTGGANGEVVTVTTPAQLQSALCGSLNAEGLCADDTARTIVISGTIDFRGAEGTTSGLGCDPYPNKTEALVLLNSSDTHCNGFTTSQIPYDKVGNDPLLVGSNKTVTSIDGKAIIEGRGLRLVDVKNVVIRNLTIQDINPSVIFAGDAVTLDGVDNVWIDHNKFFMIGRQMIAAGFGPVTHVTVSWNDFDGSTPYAAYGDGDHYWNMLFESSDQSVTIVNNWVHHFAGRAPIITANGSTGHGVFQIVNNYFQDGSVYGHGLNAYNGIDVLVEANFYDQVPMPILKNSDPEQVGSVFGLISGPHWAQIPCLQALKRNCGTNLIVGTSNVSGFDQDVTVLQAFKGSPYLVHPYKASQVRAVVQAQAGPGHIEVSGI</sequence>
<dbReference type="SUPFAM" id="SSF51126">
    <property type="entry name" value="Pectin lyase-like"/>
    <property type="match status" value="1"/>
</dbReference>
<keyword evidence="2" id="KW-0325">Glycoprotein</keyword>
<evidence type="ECO:0000313" key="10">
    <source>
        <dbReference type="EMBL" id="GLQ93532.1"/>
    </source>
</evidence>
<dbReference type="InterPro" id="IPR011050">
    <property type="entry name" value="Pectin_lyase_fold/virulence"/>
</dbReference>
<dbReference type="GO" id="GO:0016829">
    <property type="term" value="F:lyase activity"/>
    <property type="evidence" value="ECO:0007669"/>
    <property type="project" value="UniProtKB-KW"/>
</dbReference>
<keyword evidence="7" id="KW-0119">Carbohydrate metabolism</keyword>
<dbReference type="SMART" id="SM00656">
    <property type="entry name" value="Amb_all"/>
    <property type="match status" value="1"/>
</dbReference>
<evidence type="ECO:0000256" key="1">
    <source>
        <dbReference type="ARBA" id="ARBA00023157"/>
    </source>
</evidence>
<feature type="signal peptide" evidence="8">
    <location>
        <begin position="1"/>
        <end position="29"/>
    </location>
</feature>
<proteinExistence type="inferred from homology"/>
<evidence type="ECO:0000256" key="4">
    <source>
        <dbReference type="ARBA" id="ARBA00036818"/>
    </source>
</evidence>
<keyword evidence="3 7" id="KW-0456">Lyase</keyword>
<comment type="caution">
    <text evidence="10">The sequence shown here is derived from an EMBL/GenBank/DDBJ whole genome shotgun (WGS) entry which is preliminary data.</text>
</comment>
<dbReference type="InterPro" id="IPR002022">
    <property type="entry name" value="Pec_lyase"/>
</dbReference>
<feature type="chain" id="PRO_5046970110" description="pectin lyase" evidence="8">
    <location>
        <begin position="30"/>
        <end position="413"/>
    </location>
</feature>
<dbReference type="PANTHER" id="PTHR31683:SF67">
    <property type="entry name" value="PECTIN LYASE F-RELATED"/>
    <property type="match status" value="1"/>
</dbReference>
<gene>
    <name evidence="10" type="ORF">GCM10007901_24830</name>
</gene>
<dbReference type="EC" id="4.2.2.10" evidence="6"/>
<dbReference type="Gene3D" id="2.160.20.10">
    <property type="entry name" value="Single-stranded right-handed beta-helix, Pectin lyase-like"/>
    <property type="match status" value="1"/>
</dbReference>
<feature type="domain" description="Pectate lyase" evidence="9">
    <location>
        <begin position="102"/>
        <end position="321"/>
    </location>
</feature>
<comment type="subcellular location">
    <subcellularLocation>
        <location evidence="7">Secreted</location>
    </subcellularLocation>
</comment>
<organism evidence="10 11">
    <name type="scientific">Dyella acidisoli</name>
    <dbReference type="NCBI Taxonomy" id="1867834"/>
    <lineage>
        <taxon>Bacteria</taxon>
        <taxon>Pseudomonadati</taxon>
        <taxon>Pseudomonadota</taxon>
        <taxon>Gammaproteobacteria</taxon>
        <taxon>Lysobacterales</taxon>
        <taxon>Rhodanobacteraceae</taxon>
        <taxon>Dyella</taxon>
    </lineage>
</organism>
<keyword evidence="7" id="KW-0624">Polysaccharide degradation</keyword>
<evidence type="ECO:0000313" key="11">
    <source>
        <dbReference type="Proteomes" id="UP001156670"/>
    </source>
</evidence>
<evidence type="ECO:0000256" key="6">
    <source>
        <dbReference type="ARBA" id="ARBA00039082"/>
    </source>
</evidence>
<dbReference type="Proteomes" id="UP001156670">
    <property type="component" value="Unassembled WGS sequence"/>
</dbReference>
<dbReference type="EMBL" id="BSOB01000018">
    <property type="protein sequence ID" value="GLQ93532.1"/>
    <property type="molecule type" value="Genomic_DNA"/>
</dbReference>
<evidence type="ECO:0000256" key="8">
    <source>
        <dbReference type="SAM" id="SignalP"/>
    </source>
</evidence>
<evidence type="ECO:0000256" key="5">
    <source>
        <dbReference type="ARBA" id="ARBA00037631"/>
    </source>
</evidence>
<comment type="similarity">
    <text evidence="7">Belongs to the polysaccharide lyase 1 family.</text>
</comment>
<evidence type="ECO:0000259" key="9">
    <source>
        <dbReference type="SMART" id="SM00656"/>
    </source>
</evidence>
<keyword evidence="11" id="KW-1185">Reference proteome</keyword>
<keyword evidence="7" id="KW-0964">Secreted</keyword>
<dbReference type="RefSeq" id="WP_284321237.1">
    <property type="nucleotide sequence ID" value="NZ_BSOB01000018.1"/>
</dbReference>